<evidence type="ECO:0000313" key="5">
    <source>
        <dbReference type="Proteomes" id="UP000623172"/>
    </source>
</evidence>
<dbReference type="SUPFAM" id="SSF160537">
    <property type="entry name" value="SpoVG-like"/>
    <property type="match status" value="1"/>
</dbReference>
<dbReference type="PANTHER" id="PTHR38429:SF1">
    <property type="entry name" value="SEPTATION PROTEIN SPOVG-RELATED"/>
    <property type="match status" value="1"/>
</dbReference>
<name>A0A926D5S3_9FIRM</name>
<dbReference type="PANTHER" id="PTHR38429">
    <property type="entry name" value="SEPTATION PROTEIN SPOVG-RELATED"/>
    <property type="match status" value="1"/>
</dbReference>
<evidence type="ECO:0000313" key="4">
    <source>
        <dbReference type="EMBL" id="MBC8531952.1"/>
    </source>
</evidence>
<comment type="caution">
    <text evidence="4">The sequence shown here is derived from an EMBL/GenBank/DDBJ whole genome shotgun (WGS) entry which is preliminary data.</text>
</comment>
<sequence length="90" mass="10034">MIITDIRVTPVKSDGKLRAFVAVTLDDEIAVHGIRIVEGQNGLIIVMPCRKTPDGEYKDIVHPINTAARTKLQDRILSVYHEMVDPVNPD</sequence>
<dbReference type="Gene3D" id="3.30.1120.40">
    <property type="entry name" value="Stage V sporulation protein G"/>
    <property type="match status" value="1"/>
</dbReference>
<dbReference type="InterPro" id="IPR036751">
    <property type="entry name" value="SpoVG_sf"/>
</dbReference>
<gene>
    <name evidence="4" type="primary">spoVG</name>
    <name evidence="4" type="ORF">H8696_08850</name>
</gene>
<protein>
    <submittedName>
        <fullName evidence="4">Septation regulator SpoVG</fullName>
    </submittedName>
</protein>
<organism evidence="4 5">
    <name type="scientific">Gehongia tenuis</name>
    <dbReference type="NCBI Taxonomy" id="2763655"/>
    <lineage>
        <taxon>Bacteria</taxon>
        <taxon>Bacillati</taxon>
        <taxon>Bacillota</taxon>
        <taxon>Clostridia</taxon>
        <taxon>Christensenellales</taxon>
        <taxon>Christensenellaceae</taxon>
        <taxon>Gehongia</taxon>
    </lineage>
</organism>
<evidence type="ECO:0000256" key="3">
    <source>
        <dbReference type="ARBA" id="ARBA00023306"/>
    </source>
</evidence>
<evidence type="ECO:0000256" key="2">
    <source>
        <dbReference type="ARBA" id="ARBA00023210"/>
    </source>
</evidence>
<keyword evidence="2" id="KW-0717">Septation</keyword>
<keyword evidence="5" id="KW-1185">Reference proteome</keyword>
<dbReference type="Pfam" id="PF04026">
    <property type="entry name" value="SpoVG"/>
    <property type="match status" value="1"/>
</dbReference>
<dbReference type="GO" id="GO:0030435">
    <property type="term" value="P:sporulation resulting in formation of a cellular spore"/>
    <property type="evidence" value="ECO:0007669"/>
    <property type="project" value="InterPro"/>
</dbReference>
<dbReference type="NCBIfam" id="NF009749">
    <property type="entry name" value="PRK13259.1"/>
    <property type="match status" value="1"/>
</dbReference>
<dbReference type="Proteomes" id="UP000623172">
    <property type="component" value="Unassembled WGS sequence"/>
</dbReference>
<evidence type="ECO:0000256" key="1">
    <source>
        <dbReference type="ARBA" id="ARBA00022618"/>
    </source>
</evidence>
<dbReference type="RefSeq" id="WP_249316803.1">
    <property type="nucleotide sequence ID" value="NZ_JACRSR010000003.1"/>
</dbReference>
<proteinExistence type="predicted"/>
<dbReference type="EMBL" id="JACRSR010000003">
    <property type="protein sequence ID" value="MBC8531952.1"/>
    <property type="molecule type" value="Genomic_DNA"/>
</dbReference>
<dbReference type="AlphaFoldDB" id="A0A926D5S3"/>
<keyword evidence="3" id="KW-0131">Cell cycle</keyword>
<accession>A0A926D5S3</accession>
<dbReference type="GO" id="GO:0000917">
    <property type="term" value="P:division septum assembly"/>
    <property type="evidence" value="ECO:0007669"/>
    <property type="project" value="UniProtKB-KW"/>
</dbReference>
<keyword evidence="1" id="KW-0132">Cell division</keyword>
<dbReference type="InterPro" id="IPR007170">
    <property type="entry name" value="SpoVG"/>
</dbReference>
<reference evidence="4" key="1">
    <citation type="submission" date="2020-08" db="EMBL/GenBank/DDBJ databases">
        <title>Genome public.</title>
        <authorList>
            <person name="Liu C."/>
            <person name="Sun Q."/>
        </authorList>
    </citation>
    <scope>NUCLEOTIDE SEQUENCE</scope>
    <source>
        <strain evidence="4">NSJ-53</strain>
    </source>
</reference>